<dbReference type="EMBL" id="BPVZ01000069">
    <property type="protein sequence ID" value="GKV25630.1"/>
    <property type="molecule type" value="Genomic_DNA"/>
</dbReference>
<evidence type="ECO:0000313" key="2">
    <source>
        <dbReference type="EMBL" id="GKV25630.1"/>
    </source>
</evidence>
<accession>A0AAV5KLY8</accession>
<protein>
    <submittedName>
        <fullName evidence="2">Uncharacterized protein</fullName>
    </submittedName>
</protein>
<proteinExistence type="predicted"/>
<gene>
    <name evidence="2" type="ORF">SLEP1_g35032</name>
</gene>
<feature type="region of interest" description="Disordered" evidence="1">
    <location>
        <begin position="1"/>
        <end position="73"/>
    </location>
</feature>
<keyword evidence="3" id="KW-1185">Reference proteome</keyword>
<feature type="compositionally biased region" description="Low complexity" evidence="1">
    <location>
        <begin position="23"/>
        <end position="36"/>
    </location>
</feature>
<name>A0AAV5KLY8_9ROSI</name>
<comment type="caution">
    <text evidence="2">The sequence shown here is derived from an EMBL/GenBank/DDBJ whole genome shotgun (WGS) entry which is preliminary data.</text>
</comment>
<organism evidence="2 3">
    <name type="scientific">Rubroshorea leprosula</name>
    <dbReference type="NCBI Taxonomy" id="152421"/>
    <lineage>
        <taxon>Eukaryota</taxon>
        <taxon>Viridiplantae</taxon>
        <taxon>Streptophyta</taxon>
        <taxon>Embryophyta</taxon>
        <taxon>Tracheophyta</taxon>
        <taxon>Spermatophyta</taxon>
        <taxon>Magnoliopsida</taxon>
        <taxon>eudicotyledons</taxon>
        <taxon>Gunneridae</taxon>
        <taxon>Pentapetalae</taxon>
        <taxon>rosids</taxon>
        <taxon>malvids</taxon>
        <taxon>Malvales</taxon>
        <taxon>Dipterocarpaceae</taxon>
        <taxon>Rubroshorea</taxon>
    </lineage>
</organism>
<evidence type="ECO:0000313" key="3">
    <source>
        <dbReference type="Proteomes" id="UP001054252"/>
    </source>
</evidence>
<dbReference type="AlphaFoldDB" id="A0AAV5KLY8"/>
<dbReference type="PANTHER" id="PTHR35751:SF1">
    <property type="entry name" value="GENOME ASSEMBLY, CHROMOSOME: A02"/>
    <property type="match status" value="1"/>
</dbReference>
<sequence>MGGGQQVLKRIPRIKFPERHPKSSSSGSTSQTQSASKDGDIFRSFISRSSDVPAAPTNTDVGGKASLQPKRTPVTEKEIEAVMLGGCL</sequence>
<dbReference type="PANTHER" id="PTHR35751">
    <property type="match status" value="1"/>
</dbReference>
<feature type="compositionally biased region" description="Polar residues" evidence="1">
    <location>
        <begin position="46"/>
        <end position="60"/>
    </location>
</feature>
<evidence type="ECO:0000256" key="1">
    <source>
        <dbReference type="SAM" id="MobiDB-lite"/>
    </source>
</evidence>
<reference evidence="2 3" key="1">
    <citation type="journal article" date="2021" name="Commun. Biol.">
        <title>The genome of Shorea leprosula (Dipterocarpaceae) highlights the ecological relevance of drought in aseasonal tropical rainforests.</title>
        <authorList>
            <person name="Ng K.K.S."/>
            <person name="Kobayashi M.J."/>
            <person name="Fawcett J.A."/>
            <person name="Hatakeyama M."/>
            <person name="Paape T."/>
            <person name="Ng C.H."/>
            <person name="Ang C.C."/>
            <person name="Tnah L.H."/>
            <person name="Lee C.T."/>
            <person name="Nishiyama T."/>
            <person name="Sese J."/>
            <person name="O'Brien M.J."/>
            <person name="Copetti D."/>
            <person name="Mohd Noor M.I."/>
            <person name="Ong R.C."/>
            <person name="Putra M."/>
            <person name="Sireger I.Z."/>
            <person name="Indrioko S."/>
            <person name="Kosugi Y."/>
            <person name="Izuno A."/>
            <person name="Isagi Y."/>
            <person name="Lee S.L."/>
            <person name="Shimizu K.K."/>
        </authorList>
    </citation>
    <scope>NUCLEOTIDE SEQUENCE [LARGE SCALE GENOMIC DNA]</scope>
    <source>
        <strain evidence="2">214</strain>
    </source>
</reference>
<dbReference type="Proteomes" id="UP001054252">
    <property type="component" value="Unassembled WGS sequence"/>
</dbReference>